<dbReference type="InterPro" id="IPR006183">
    <property type="entry name" value="Pgluconate_DH"/>
</dbReference>
<dbReference type="EC" id="1.1.1.44" evidence="5 12"/>
<gene>
    <name evidence="18" type="ORF">BWR60_14090</name>
</gene>
<evidence type="ECO:0000256" key="7">
    <source>
        <dbReference type="ARBA" id="ARBA00022857"/>
    </source>
</evidence>
<dbReference type="Gene3D" id="1.10.1040.10">
    <property type="entry name" value="N-(1-d-carboxylethyl)-l-norvaline Dehydrogenase, domain 2"/>
    <property type="match status" value="1"/>
</dbReference>
<evidence type="ECO:0000313" key="19">
    <source>
        <dbReference type="Proteomes" id="UP000196655"/>
    </source>
</evidence>
<feature type="binding site" evidence="15">
    <location>
        <begin position="76"/>
        <end position="78"/>
    </location>
    <ligand>
        <name>NADP(+)</name>
        <dbReference type="ChEBI" id="CHEBI:58349"/>
    </ligand>
</feature>
<comment type="caution">
    <text evidence="18">The sequence shown here is derived from an EMBL/GenBank/DDBJ whole genome shotgun (WGS) entry which is preliminary data.</text>
</comment>
<keyword evidence="10 12" id="KW-0570">Pentose shunt</keyword>
<evidence type="ECO:0000256" key="3">
    <source>
        <dbReference type="ARBA" id="ARBA00008419"/>
    </source>
</evidence>
<dbReference type="GO" id="GO:0019521">
    <property type="term" value="P:D-gluconate metabolic process"/>
    <property type="evidence" value="ECO:0007669"/>
    <property type="project" value="UniProtKB-KW"/>
</dbReference>
<accession>A0A211ZMJ6</accession>
<comment type="function">
    <text evidence="1 12">Catalyzes the oxidative decarboxylation of 6-phosphogluconate to ribulose 5-phosphate and CO(2), with concomitant reduction of NADP to NADPH.</text>
</comment>
<dbReference type="PROSITE" id="PS00461">
    <property type="entry name" value="6PGD"/>
    <property type="match status" value="1"/>
</dbReference>
<dbReference type="InterPro" id="IPR006114">
    <property type="entry name" value="6PGDH_C"/>
</dbReference>
<feature type="binding site" description="in other chain" evidence="14">
    <location>
        <begin position="130"/>
        <end position="132"/>
    </location>
    <ligand>
        <name>substrate</name>
        <note>ligand shared between dimeric partners</note>
    </ligand>
</feature>
<feature type="binding site" evidence="15">
    <location>
        <begin position="33"/>
        <end position="35"/>
    </location>
    <ligand>
        <name>NADP(+)</name>
        <dbReference type="ChEBI" id="CHEBI:58349"/>
    </ligand>
</feature>
<evidence type="ECO:0000256" key="13">
    <source>
        <dbReference type="PIRSR" id="PIRSR000109-1"/>
    </source>
</evidence>
<dbReference type="InterPro" id="IPR013328">
    <property type="entry name" value="6PGD_dom2"/>
</dbReference>
<evidence type="ECO:0000256" key="14">
    <source>
        <dbReference type="PIRSR" id="PIRSR000109-2"/>
    </source>
</evidence>
<dbReference type="InterPro" id="IPR036291">
    <property type="entry name" value="NAD(P)-bd_dom_sf"/>
</dbReference>
<dbReference type="Pfam" id="PF03446">
    <property type="entry name" value="NAD_binding_2"/>
    <property type="match status" value="1"/>
</dbReference>
<dbReference type="GO" id="GO:0004616">
    <property type="term" value="F:phosphogluconate dehydrogenase (decarboxylating) activity"/>
    <property type="evidence" value="ECO:0007669"/>
    <property type="project" value="UniProtKB-EC"/>
</dbReference>
<comment type="similarity">
    <text evidence="3 12 16">Belongs to the 6-phosphogluconate dehydrogenase family.</text>
</comment>
<feature type="active site" description="Proton acceptor" evidence="13">
    <location>
        <position position="184"/>
    </location>
</feature>
<dbReference type="InterPro" id="IPR006113">
    <property type="entry name" value="6PGDH_Gnd/GntZ"/>
</dbReference>
<feature type="binding site" description="in other chain" evidence="14">
    <location>
        <begin position="187"/>
        <end position="188"/>
    </location>
    <ligand>
        <name>substrate</name>
        <note>ligand shared between dimeric partners</note>
    </ligand>
</feature>
<dbReference type="Pfam" id="PF00393">
    <property type="entry name" value="6PGD"/>
    <property type="match status" value="1"/>
</dbReference>
<evidence type="ECO:0000256" key="10">
    <source>
        <dbReference type="ARBA" id="ARBA00023126"/>
    </source>
</evidence>
<keyword evidence="8 12" id="KW-0560">Oxidoreductase</keyword>
<dbReference type="AlphaFoldDB" id="A0A211ZMJ6"/>
<dbReference type="PIRSF" id="PIRSF000109">
    <property type="entry name" value="6PGD"/>
    <property type="match status" value="1"/>
</dbReference>
<dbReference type="GO" id="GO:0050661">
    <property type="term" value="F:NADP binding"/>
    <property type="evidence" value="ECO:0007669"/>
    <property type="project" value="InterPro"/>
</dbReference>
<dbReference type="PANTHER" id="PTHR11811">
    <property type="entry name" value="6-PHOSPHOGLUCONATE DEHYDROGENASE"/>
    <property type="match status" value="1"/>
</dbReference>
<feature type="binding site" description="in other chain" evidence="14">
    <location>
        <position position="104"/>
    </location>
    <ligand>
        <name>substrate</name>
        <note>ligand shared between dimeric partners</note>
    </ligand>
</feature>
<dbReference type="RefSeq" id="WP_088151666.1">
    <property type="nucleotide sequence ID" value="NZ_NHON01000023.1"/>
</dbReference>
<feature type="binding site" evidence="14">
    <location>
        <position position="455"/>
    </location>
    <ligand>
        <name>substrate</name>
        <note>ligand shared between dimeric partners</note>
    </ligand>
</feature>
<evidence type="ECO:0000256" key="15">
    <source>
        <dbReference type="PIRSR" id="PIRSR000109-3"/>
    </source>
</evidence>
<feature type="binding site" description="in other chain" evidence="14">
    <location>
        <position position="192"/>
    </location>
    <ligand>
        <name>substrate</name>
        <note>ligand shared between dimeric partners</note>
    </ligand>
</feature>
<dbReference type="SMART" id="SM01350">
    <property type="entry name" value="6PGD"/>
    <property type="match status" value="1"/>
</dbReference>
<dbReference type="FunFam" id="1.10.1040.10:FF:000032">
    <property type="entry name" value="6-phosphogluconate dehydrogenase, decarboxylating"/>
    <property type="match status" value="1"/>
</dbReference>
<dbReference type="STRING" id="1122125.GCA_000423185_02122"/>
<feature type="binding site" evidence="15">
    <location>
        <position position="104"/>
    </location>
    <ligand>
        <name>NADP(+)</name>
        <dbReference type="ChEBI" id="CHEBI:58349"/>
    </ligand>
</feature>
<evidence type="ECO:0000256" key="6">
    <source>
        <dbReference type="ARBA" id="ARBA00018193"/>
    </source>
</evidence>
<evidence type="ECO:0000256" key="4">
    <source>
        <dbReference type="ARBA" id="ARBA00011738"/>
    </source>
</evidence>
<feature type="binding site" evidence="14">
    <location>
        <position position="449"/>
    </location>
    <ligand>
        <name>substrate</name>
        <note>ligand shared between dimeric partners</note>
    </ligand>
</feature>
<reference evidence="19" key="1">
    <citation type="submission" date="2017-05" db="EMBL/GenBank/DDBJ databases">
        <authorList>
            <person name="Macchi M."/>
            <person name="Festa S."/>
            <person name="Coppotelli B.M."/>
            <person name="Morelli I.S."/>
        </authorList>
    </citation>
    <scope>NUCLEOTIDE SEQUENCE [LARGE SCALE GENOMIC DNA]</scope>
    <source>
        <strain evidence="19">I</strain>
    </source>
</reference>
<dbReference type="InterPro" id="IPR008927">
    <property type="entry name" value="6-PGluconate_DH-like_C_sf"/>
</dbReference>
<evidence type="ECO:0000256" key="11">
    <source>
        <dbReference type="ARBA" id="ARBA00048640"/>
    </source>
</evidence>
<evidence type="ECO:0000256" key="5">
    <source>
        <dbReference type="ARBA" id="ARBA00013011"/>
    </source>
</evidence>
<organism evidence="18 19">
    <name type="scientific">Inquilinus limosus</name>
    <dbReference type="NCBI Taxonomy" id="171674"/>
    <lineage>
        <taxon>Bacteria</taxon>
        <taxon>Pseudomonadati</taxon>
        <taxon>Pseudomonadota</taxon>
        <taxon>Alphaproteobacteria</taxon>
        <taxon>Rhodospirillales</taxon>
        <taxon>Rhodospirillaceae</taxon>
        <taxon>Inquilinus</taxon>
    </lineage>
</organism>
<dbReference type="GO" id="GO:0006098">
    <property type="term" value="P:pentose-phosphate shunt"/>
    <property type="evidence" value="ECO:0007669"/>
    <property type="project" value="UniProtKB-UniPathway"/>
</dbReference>
<evidence type="ECO:0000256" key="2">
    <source>
        <dbReference type="ARBA" id="ARBA00004874"/>
    </source>
</evidence>
<evidence type="ECO:0000256" key="12">
    <source>
        <dbReference type="PIRNR" id="PIRNR000109"/>
    </source>
</evidence>
<feature type="binding site" evidence="15">
    <location>
        <begin position="10"/>
        <end position="15"/>
    </location>
    <ligand>
        <name>NADP(+)</name>
        <dbReference type="ChEBI" id="CHEBI:58349"/>
    </ligand>
</feature>
<sequence>MSDADIAVVGLAVMGRNLAFNMAEKGFRVALYNRSQERTDEAMALAGPLADRLVPCRTPEELVAAVRKPRAILLMVQAGTAVDETIARLQPLLEKGDALIDAGNANFHDTVRREGALDKAGLAFLGVGVSGGEEGARHGPSIMVGGKPEVYGRVDKIFTAIAAKFEGTPCCALLGTDGAGHFVKTIHNGIEYADMQMIGEVYGLMRRGLGLTPTEIGDVFERWSKGPLSSYLVDITATVLKTTDPKTGKPLVDVIVDSAGQKGTGRWSAIEALALGAPASSITAAVEARGVSAERALRKTLSERFPGAAQKLTLAGNREAAIELLEKALLAGKILAYTEGFAIMSAASREYGWKLPLAEVARIWRAGCIIRSTLLDRIASAYDETQDLETLVLAPGLTPLFEGAAGALTEVVAEAFRHGHAVPALSAATSRWLALRQPRSTADLTQGQRDFFGAHGFGRIDAEGQHHGPWSQAQG</sequence>
<proteinExistence type="inferred from homology"/>
<feature type="binding site" description="in other chain" evidence="14">
    <location>
        <position position="289"/>
    </location>
    <ligand>
        <name>substrate</name>
        <note>ligand shared between dimeric partners</note>
    </ligand>
</feature>
<comment type="subunit">
    <text evidence="4 12">Homodimer.</text>
</comment>
<dbReference type="Gene3D" id="1.20.5.320">
    <property type="entry name" value="6-Phosphogluconate Dehydrogenase, domain 3"/>
    <property type="match status" value="1"/>
</dbReference>
<dbReference type="InterPro" id="IPR006184">
    <property type="entry name" value="6PGdom_BS"/>
</dbReference>
<keyword evidence="19" id="KW-1185">Reference proteome</keyword>
<evidence type="ECO:0000259" key="17">
    <source>
        <dbReference type="SMART" id="SM01350"/>
    </source>
</evidence>
<feature type="binding site" description="in other chain" evidence="14">
    <location>
        <position position="262"/>
    </location>
    <ligand>
        <name>substrate</name>
        <note>ligand shared between dimeric partners</note>
    </ligand>
</feature>
<keyword evidence="7 12" id="KW-0521">NADP</keyword>
<feature type="active site" description="Proton donor" evidence="13">
    <location>
        <position position="191"/>
    </location>
</feature>
<dbReference type="Gene3D" id="3.40.50.720">
    <property type="entry name" value="NAD(P)-binding Rossmann-like Domain"/>
    <property type="match status" value="1"/>
</dbReference>
<dbReference type="NCBIfam" id="NF006765">
    <property type="entry name" value="PRK09287.1"/>
    <property type="match status" value="1"/>
</dbReference>
<keyword evidence="9 16" id="KW-0311">Gluconate utilization</keyword>
<evidence type="ECO:0000256" key="16">
    <source>
        <dbReference type="RuleBase" id="RU000485"/>
    </source>
</evidence>
<dbReference type="NCBIfam" id="TIGR00873">
    <property type="entry name" value="gnd"/>
    <property type="match status" value="1"/>
</dbReference>
<name>A0A211ZMJ6_9PROT</name>
<dbReference type="Proteomes" id="UP000196655">
    <property type="component" value="Unassembled WGS sequence"/>
</dbReference>
<evidence type="ECO:0000313" key="18">
    <source>
        <dbReference type="EMBL" id="OWJ66470.1"/>
    </source>
</evidence>
<dbReference type="PRINTS" id="PR00076">
    <property type="entry name" value="6PGDHDRGNASE"/>
</dbReference>
<comment type="pathway">
    <text evidence="2 12 16">Carbohydrate degradation; pentose phosphate pathway; D-ribulose 5-phosphate from D-glucose 6-phosphate (oxidative stage): step 3/3.</text>
</comment>
<dbReference type="InterPro" id="IPR006115">
    <property type="entry name" value="6PGDH_NADP-bd"/>
</dbReference>
<comment type="catalytic activity">
    <reaction evidence="11 12 16">
        <text>6-phospho-D-gluconate + NADP(+) = D-ribulose 5-phosphate + CO2 + NADPH</text>
        <dbReference type="Rhea" id="RHEA:10116"/>
        <dbReference type="ChEBI" id="CHEBI:16526"/>
        <dbReference type="ChEBI" id="CHEBI:57783"/>
        <dbReference type="ChEBI" id="CHEBI:58121"/>
        <dbReference type="ChEBI" id="CHEBI:58349"/>
        <dbReference type="ChEBI" id="CHEBI:58759"/>
        <dbReference type="EC" id="1.1.1.44"/>
    </reaction>
</comment>
<dbReference type="SUPFAM" id="SSF48179">
    <property type="entry name" value="6-phosphogluconate dehydrogenase C-terminal domain-like"/>
    <property type="match status" value="1"/>
</dbReference>
<evidence type="ECO:0000256" key="8">
    <source>
        <dbReference type="ARBA" id="ARBA00023002"/>
    </source>
</evidence>
<dbReference type="OrthoDB" id="9804542at2"/>
<feature type="domain" description="6-phosphogluconate dehydrogenase C-terminal" evidence="17">
    <location>
        <begin position="180"/>
        <end position="471"/>
    </location>
</feature>
<evidence type="ECO:0000256" key="1">
    <source>
        <dbReference type="ARBA" id="ARBA00002526"/>
    </source>
</evidence>
<dbReference type="SUPFAM" id="SSF51735">
    <property type="entry name" value="NAD(P)-binding Rossmann-fold domains"/>
    <property type="match status" value="1"/>
</dbReference>
<dbReference type="EMBL" id="NHON01000023">
    <property type="protein sequence ID" value="OWJ66470.1"/>
    <property type="molecule type" value="Genomic_DNA"/>
</dbReference>
<dbReference type="UniPathway" id="UPA00115">
    <property type="reaction ID" value="UER00410"/>
</dbReference>
<protein>
    <recommendedName>
        <fullName evidence="6 12">6-phosphogluconate dehydrogenase, decarboxylating</fullName>
        <ecNumber evidence="5 12">1.1.1.44</ecNumber>
    </recommendedName>
</protein>
<evidence type="ECO:0000256" key="9">
    <source>
        <dbReference type="ARBA" id="ARBA00023064"/>
    </source>
</evidence>